<organism evidence="1 2">
    <name type="scientific">Mesohalobacter halotolerans</name>
    <dbReference type="NCBI Taxonomy" id="1883405"/>
    <lineage>
        <taxon>Bacteria</taxon>
        <taxon>Pseudomonadati</taxon>
        <taxon>Bacteroidota</taxon>
        <taxon>Flavobacteriia</taxon>
        <taxon>Flavobacteriales</taxon>
        <taxon>Flavobacteriaceae</taxon>
        <taxon>Mesohalobacter</taxon>
    </lineage>
</organism>
<dbReference type="PIRSF" id="PIRSF029172">
    <property type="entry name" value="UCP029172_ABC_sbc_YnjB"/>
    <property type="match status" value="1"/>
</dbReference>
<dbReference type="OrthoDB" id="3239593at2"/>
<protein>
    <submittedName>
        <fullName evidence="1">ABC transporter substrate-binding protein</fullName>
    </submittedName>
</protein>
<evidence type="ECO:0000313" key="2">
    <source>
        <dbReference type="Proteomes" id="UP000306552"/>
    </source>
</evidence>
<reference evidence="1 2" key="1">
    <citation type="submission" date="2019-04" db="EMBL/GenBank/DDBJ databases">
        <title>Psychroflexus halotolerans sp. nov., isolated from a marine solar saltern.</title>
        <authorList>
            <person name="Feng X."/>
        </authorList>
    </citation>
    <scope>NUCLEOTIDE SEQUENCE [LARGE SCALE GENOMIC DNA]</scope>
    <source>
        <strain evidence="1 2">WDS2C27</strain>
    </source>
</reference>
<keyword evidence="2" id="KW-1185">Reference proteome</keyword>
<comment type="caution">
    <text evidence="1">The sequence shown here is derived from an EMBL/GenBank/DDBJ whole genome shotgun (WGS) entry which is preliminary data.</text>
</comment>
<evidence type="ECO:0000313" key="1">
    <source>
        <dbReference type="EMBL" id="TKS55809.1"/>
    </source>
</evidence>
<dbReference type="Proteomes" id="UP000306552">
    <property type="component" value="Unassembled WGS sequence"/>
</dbReference>
<accession>A0A4U5TP01</accession>
<sequence>MMHKPIITIILICFLGCKTDKNHEKNVDLSDWSVVDAKGQNQSMNMMMWKGDPKINAYMNDFVLPKVKSQYGIDVNIVSGQGNMIVQSLMTELQANKSESEIDLVWINGETFYQLRQIDALYGPWTSVLPNTKYINFDNPFIGKDFQQDIDGYELPWGNVQMTWIYDSAKVKNPPQNKAELLDFAKAHPGQFTFDNHFTGLTFLKSLLISFAENPKELYGDFDEATYQKYSQQIWNYINQLKPYLWQEGEAFPENVPQMHQLFASGEIWFSMSNNDSEVDNKINEGLFQNTARAYVPDFGSIQNSHYLGIPKLSQHKATAMLVANFMISAQAQAHKSKPEVWGDGSILDIENLPENQKQHFQYIAKRRYAPLRSELDQNALMELHPEYMIRLAEDFRTKIINP</sequence>
<dbReference type="InterPro" id="IPR027020">
    <property type="entry name" value="YnjB"/>
</dbReference>
<name>A0A4U5TP01_9FLAO</name>
<dbReference type="PANTHER" id="PTHR42779">
    <property type="entry name" value="PROTEIN YNJB"/>
    <property type="match status" value="1"/>
</dbReference>
<dbReference type="NCBIfam" id="NF008633">
    <property type="entry name" value="PRK11622.1"/>
    <property type="match status" value="1"/>
</dbReference>
<dbReference type="Gene3D" id="3.40.190.10">
    <property type="entry name" value="Periplasmic binding protein-like II"/>
    <property type="match status" value="2"/>
</dbReference>
<gene>
    <name evidence="1" type="ORF">FCN74_10960</name>
</gene>
<dbReference type="InterPro" id="IPR006059">
    <property type="entry name" value="SBP"/>
</dbReference>
<dbReference type="Pfam" id="PF13416">
    <property type="entry name" value="SBP_bac_8"/>
    <property type="match status" value="1"/>
</dbReference>
<dbReference type="PANTHER" id="PTHR42779:SF1">
    <property type="entry name" value="PROTEIN YNJB"/>
    <property type="match status" value="1"/>
</dbReference>
<dbReference type="AlphaFoldDB" id="A0A4U5TP01"/>
<proteinExistence type="predicted"/>
<dbReference type="SUPFAM" id="SSF53850">
    <property type="entry name" value="Periplasmic binding protein-like II"/>
    <property type="match status" value="1"/>
</dbReference>
<dbReference type="EMBL" id="SWMU01000004">
    <property type="protein sequence ID" value="TKS55809.1"/>
    <property type="molecule type" value="Genomic_DNA"/>
</dbReference>